<accession>A0A238LHT9</accession>
<feature type="compositionally biased region" description="Polar residues" evidence="1">
    <location>
        <begin position="18"/>
        <end position="31"/>
    </location>
</feature>
<dbReference type="Proteomes" id="UP000201613">
    <property type="component" value="Unassembled WGS sequence"/>
</dbReference>
<keyword evidence="3" id="KW-1185">Reference proteome</keyword>
<evidence type="ECO:0000313" key="3">
    <source>
        <dbReference type="Proteomes" id="UP000201613"/>
    </source>
</evidence>
<feature type="region of interest" description="Disordered" evidence="1">
    <location>
        <begin position="1"/>
        <end position="31"/>
    </location>
</feature>
<dbReference type="EMBL" id="FXZK01000008">
    <property type="protein sequence ID" value="SMY09249.1"/>
    <property type="molecule type" value="Genomic_DNA"/>
</dbReference>
<evidence type="ECO:0000256" key="1">
    <source>
        <dbReference type="SAM" id="MobiDB-lite"/>
    </source>
</evidence>
<protein>
    <submittedName>
        <fullName evidence="2">Uncharacterized protein</fullName>
    </submittedName>
</protein>
<sequence length="31" mass="3418">MSDVIHRPPSPRFRARNVSVSTQEGLSHGQA</sequence>
<gene>
    <name evidence="2" type="ORF">LOM8899_03414</name>
</gene>
<evidence type="ECO:0000313" key="2">
    <source>
        <dbReference type="EMBL" id="SMY09249.1"/>
    </source>
</evidence>
<name>A0A238LHT9_9RHOB</name>
<organism evidence="2 3">
    <name type="scientific">Flavimaricola marinus</name>
    <dbReference type="NCBI Taxonomy" id="1819565"/>
    <lineage>
        <taxon>Bacteria</taxon>
        <taxon>Pseudomonadati</taxon>
        <taxon>Pseudomonadota</taxon>
        <taxon>Alphaproteobacteria</taxon>
        <taxon>Rhodobacterales</taxon>
        <taxon>Paracoccaceae</taxon>
        <taxon>Flavimaricola</taxon>
    </lineage>
</organism>
<proteinExistence type="predicted"/>
<dbReference type="AlphaFoldDB" id="A0A238LHT9"/>
<reference evidence="3" key="1">
    <citation type="submission" date="2017-05" db="EMBL/GenBank/DDBJ databases">
        <authorList>
            <person name="Rodrigo-Torres L."/>
            <person name="Arahal R. D."/>
            <person name="Lucena T."/>
        </authorList>
    </citation>
    <scope>NUCLEOTIDE SEQUENCE [LARGE SCALE GENOMIC DNA]</scope>
    <source>
        <strain evidence="3">CECT 8899</strain>
    </source>
</reference>